<dbReference type="EMBL" id="JAPFFF010000013">
    <property type="protein sequence ID" value="KAK8871464.1"/>
    <property type="molecule type" value="Genomic_DNA"/>
</dbReference>
<keyword evidence="2" id="KW-1185">Reference proteome</keyword>
<proteinExistence type="predicted"/>
<evidence type="ECO:0000313" key="1">
    <source>
        <dbReference type="EMBL" id="KAK8871464.1"/>
    </source>
</evidence>
<organism evidence="1 2">
    <name type="scientific">Tritrichomonas musculus</name>
    <dbReference type="NCBI Taxonomy" id="1915356"/>
    <lineage>
        <taxon>Eukaryota</taxon>
        <taxon>Metamonada</taxon>
        <taxon>Parabasalia</taxon>
        <taxon>Tritrichomonadida</taxon>
        <taxon>Tritrichomonadidae</taxon>
        <taxon>Tritrichomonas</taxon>
    </lineage>
</organism>
<protein>
    <submittedName>
        <fullName evidence="1">Uncharacterized protein</fullName>
    </submittedName>
</protein>
<accession>A0ABR2J0X3</accession>
<name>A0ABR2J0X3_9EUKA</name>
<sequence>MRGVKIISSLLLYEIQCQNADLIHFLEDEKKVEEESYEECFMESIKCNHNGFADYFLNNCLQDGVQLQYDTFFQSLKHNSFVFIQKEQVNKSSF</sequence>
<gene>
    <name evidence="1" type="ORF">M9Y10_007193</name>
</gene>
<comment type="caution">
    <text evidence="1">The sequence shown here is derived from an EMBL/GenBank/DDBJ whole genome shotgun (WGS) entry which is preliminary data.</text>
</comment>
<reference evidence="1 2" key="1">
    <citation type="submission" date="2024-04" db="EMBL/GenBank/DDBJ databases">
        <title>Tritrichomonas musculus Genome.</title>
        <authorList>
            <person name="Alves-Ferreira E."/>
            <person name="Grigg M."/>
            <person name="Lorenzi H."/>
            <person name="Galac M."/>
        </authorList>
    </citation>
    <scope>NUCLEOTIDE SEQUENCE [LARGE SCALE GENOMIC DNA]</scope>
    <source>
        <strain evidence="1 2">EAF2021</strain>
    </source>
</reference>
<evidence type="ECO:0000313" key="2">
    <source>
        <dbReference type="Proteomes" id="UP001470230"/>
    </source>
</evidence>
<dbReference type="Proteomes" id="UP001470230">
    <property type="component" value="Unassembled WGS sequence"/>
</dbReference>